<comment type="caution">
    <text evidence="3">The sequence shown here is derived from an EMBL/GenBank/DDBJ whole genome shotgun (WGS) entry which is preliminary data.</text>
</comment>
<sequence>MKELSPSFKGNKVDAVPEQARHTVSRMEQGGSVIRLFGVDLSAAKSRSGSSRASTIERTPQFDVNYNTEKGQTGDASTSAGDTYNTVRISERGIEQRKTRCLLFAMSLPELFFSVCLQCLNPGERDERYLVSSERNIKNQWALRYTSSETPEKTMQKCGSLCGGIAWGSLDNCLAAKLEYIIASSSLQPLPDEYPIVVVDHPKFYMQDCLKCVRSIMSPISEHTEDDDMRSTFVASPEVRGFENTLFGCRKFNHCSDIEVETFPLKRSLYDFQMLKPLSPESKGSSSRKSTTPYFCMHVTTRIKWSLSRCQDCIKKVISDDKEKMQFQETSTKSIFVFPTGLLNVEEIAIQCNESCGWVGELPKVSSSEDQEQPVEQNFVDVIRELLTRPPRDSLWYLQFKEADGDMIKAFKELAFRIATVSNAYVVSVKSLYLIISPFDFEHVDTICNIPDIIRITNHRHVKSDTFSQPLEFQSITSLLNFSYANVPKSLKTGRLAEANREVSMSTSTYGQTSGGKRRFEGN</sequence>
<protein>
    <submittedName>
        <fullName evidence="3">Uncharacterized protein</fullName>
    </submittedName>
</protein>
<accession>A0A024FWD5</accession>
<organism evidence="3 4">
    <name type="scientific">Albugo candida</name>
    <dbReference type="NCBI Taxonomy" id="65357"/>
    <lineage>
        <taxon>Eukaryota</taxon>
        <taxon>Sar</taxon>
        <taxon>Stramenopiles</taxon>
        <taxon>Oomycota</taxon>
        <taxon>Peronosporomycetes</taxon>
        <taxon>Albuginales</taxon>
        <taxon>Albuginaceae</taxon>
        <taxon>Albugo</taxon>
    </lineage>
</organism>
<keyword evidence="4" id="KW-1185">Reference proteome</keyword>
<name>A0A024FWD5_9STRA</name>
<evidence type="ECO:0000313" key="3">
    <source>
        <dbReference type="EMBL" id="CCI10959.1"/>
    </source>
</evidence>
<evidence type="ECO:0000313" key="2">
    <source>
        <dbReference type="EMBL" id="CCI10651.1"/>
    </source>
</evidence>
<dbReference type="EMBL" id="CAIX01000481">
    <property type="protein sequence ID" value="CCI10959.1"/>
    <property type="molecule type" value="Genomic_DNA"/>
</dbReference>
<dbReference type="Proteomes" id="UP000053237">
    <property type="component" value="Unassembled WGS sequence"/>
</dbReference>
<evidence type="ECO:0000256" key="1">
    <source>
        <dbReference type="SAM" id="MobiDB-lite"/>
    </source>
</evidence>
<dbReference type="EMBL" id="CAIX01000336">
    <property type="protein sequence ID" value="CCI10651.1"/>
    <property type="molecule type" value="Genomic_DNA"/>
</dbReference>
<evidence type="ECO:0000313" key="4">
    <source>
        <dbReference type="Proteomes" id="UP000053237"/>
    </source>
</evidence>
<feature type="region of interest" description="Disordered" evidence="1">
    <location>
        <begin position="1"/>
        <end position="25"/>
    </location>
</feature>
<gene>
    <name evidence="2" type="ORF">BN9_111480</name>
    <name evidence="3" type="ORF">BN9_121090</name>
</gene>
<dbReference type="AlphaFoldDB" id="A0A024FWD5"/>
<proteinExistence type="predicted"/>
<dbReference type="InParanoid" id="A0A024FWD5"/>
<reference evidence="3 4" key="1">
    <citation type="submission" date="2012-05" db="EMBL/GenBank/DDBJ databases">
        <title>Recombination and specialization in a pathogen metapopulation.</title>
        <authorList>
            <person name="Gardiner A."/>
            <person name="Kemen E."/>
            <person name="Schultz-Larsen T."/>
            <person name="MacLean D."/>
            <person name="Van Oosterhout C."/>
            <person name="Jones J.D.G."/>
        </authorList>
    </citation>
    <scope>NUCLEOTIDE SEQUENCE [LARGE SCALE GENOMIC DNA]</scope>
    <source>
        <strain evidence="3 4">Ac Nc2</strain>
    </source>
</reference>